<evidence type="ECO:0000256" key="1">
    <source>
        <dbReference type="ARBA" id="ARBA00022614"/>
    </source>
</evidence>
<evidence type="ECO:0000259" key="4">
    <source>
        <dbReference type="Pfam" id="PF25019"/>
    </source>
</evidence>
<dbReference type="PANTHER" id="PTHR36766:SF40">
    <property type="entry name" value="DISEASE RESISTANCE PROTEIN RGA3"/>
    <property type="match status" value="1"/>
</dbReference>
<dbReference type="Gene3D" id="3.80.10.10">
    <property type="entry name" value="Ribonuclease Inhibitor"/>
    <property type="match status" value="2"/>
</dbReference>
<dbReference type="PANTHER" id="PTHR36766">
    <property type="entry name" value="PLANT BROAD-SPECTRUM MILDEW RESISTANCE PROTEIN RPW8"/>
    <property type="match status" value="1"/>
</dbReference>
<dbReference type="Gene3D" id="1.10.10.10">
    <property type="entry name" value="Winged helix-like DNA-binding domain superfamily/Winged helix DNA-binding domain"/>
    <property type="match status" value="1"/>
</dbReference>
<dbReference type="AlphaFoldDB" id="A0A3B6I505"/>
<dbReference type="Gramene" id="TraesCS4A03G1211100.1">
    <property type="protein sequence ID" value="TraesCS4A03G1211100.1.CDS1"/>
    <property type="gene ID" value="TraesCS4A03G1211100"/>
</dbReference>
<dbReference type="OrthoDB" id="785704at2759"/>
<sequence>MKINKLSEPMRALLWSYEKLDPCLQRCYLYCSLFPKGHKYVRDELVLLWMAEGLIYSYNQNKSVEDVGRDCFKEMISVSFFQPVNEKYHVMHDLLHDLAESLSKGNCFRLEDDKVTDVPSSVRHLSVRVDSIMQHKQSICKLHHLRTIICIDPLMDDVVDLFNQILQNLKKLRVLYLSSYSSSKLPESVGELKHLRYLNIIRTLISELPRSLCTLYHLQLLLFNHKVENLPEKLCNLKKLRHLEYRQDLYYMPKKALPQVPNIGKLTSLQQFEEFSVQNKMGYGLLQLSDMNQIRGSLSVTNLENATGKDQALKSKLYQKIHLRSLQLVWSCKDDTNSEHSLHLEILEGMMPPPQLGALSIHGYKSSKYPGWLLDGSYFENLESLSFVDCSMVESLPSNTGLFGNCSSLALRNVPNLQMLPCIPLGLKILVVEKCPLLIFISNNGLGYLDQRENIMRTDHLASQLGLIWGVGSGSYMRNAFSSEHSVLKQLMISMHADVSHVQNLESALEREKDEVLVKEDIIKAWIYCHERRMGLMHGRSIGPLLTPPAGLHELTLSSCYITDGALAVCLDGLASLEKLFLAEIMTLSTLPSEEVFQRLAKLDRLDIKHCWCLRSLGGLRAATSLSCLILNYCPSLELADGPECLPLCLQRLSITGCVLAPDFLCGDWPHMDRIFISYCRSTACLSVGNLTSVESLYMYYLPDLCTLEGLSSLHLKDVHLIDVPKLTPECISQFRVKKSLYVSSSAILNKMLAAEDFTVPPFLCFEACKEPFISLEESAYITSVKILCFFNCELISLPTNLKCFSNLKDLHISNCPNISSLPDLPSCLQRIFLTGCGELLKESCRQPDGKSWPKIAHIRIKEISSTVI</sequence>
<feature type="domain" description="R13L1/DRL21-like LRR repeat region" evidence="4">
    <location>
        <begin position="287"/>
        <end position="401"/>
    </location>
</feature>
<dbReference type="EnsemblPlants" id="TraesCS4A02G480000.1">
    <property type="protein sequence ID" value="TraesCS4A02G480000.1.cds1"/>
    <property type="gene ID" value="TraesCS4A02G480000"/>
</dbReference>
<organism evidence="5">
    <name type="scientific">Triticum aestivum</name>
    <name type="common">Wheat</name>
    <dbReference type="NCBI Taxonomy" id="4565"/>
    <lineage>
        <taxon>Eukaryota</taxon>
        <taxon>Viridiplantae</taxon>
        <taxon>Streptophyta</taxon>
        <taxon>Embryophyta</taxon>
        <taxon>Tracheophyta</taxon>
        <taxon>Spermatophyta</taxon>
        <taxon>Magnoliopsida</taxon>
        <taxon>Liliopsida</taxon>
        <taxon>Poales</taxon>
        <taxon>Poaceae</taxon>
        <taxon>BOP clade</taxon>
        <taxon>Pooideae</taxon>
        <taxon>Triticodae</taxon>
        <taxon>Triticeae</taxon>
        <taxon>Triticinae</taxon>
        <taxon>Triticum</taxon>
    </lineage>
</organism>
<accession>A0A3B6I505</accession>
<evidence type="ECO:0008006" key="7">
    <source>
        <dbReference type="Google" id="ProtNLM"/>
    </source>
</evidence>
<evidence type="ECO:0000313" key="6">
    <source>
        <dbReference type="Proteomes" id="UP000019116"/>
    </source>
</evidence>
<dbReference type="Proteomes" id="UP000019116">
    <property type="component" value="Chromosome 4A"/>
</dbReference>
<proteinExistence type="predicted"/>
<dbReference type="InterPro" id="IPR056789">
    <property type="entry name" value="LRR_R13L1-DRL21"/>
</dbReference>
<protein>
    <recommendedName>
        <fullName evidence="7">NB-ARC domain-containing protein</fullName>
    </recommendedName>
</protein>
<name>A0A3B6I505_WHEAT</name>
<dbReference type="Gramene" id="TraesCS4A02G480000.1">
    <property type="protein sequence ID" value="TraesCS4A02G480000.1.cds1"/>
    <property type="gene ID" value="TraesCS4A02G480000"/>
</dbReference>
<evidence type="ECO:0000259" key="3">
    <source>
        <dbReference type="Pfam" id="PF23559"/>
    </source>
</evidence>
<dbReference type="InterPro" id="IPR058922">
    <property type="entry name" value="WHD_DRP"/>
</dbReference>
<reference evidence="5" key="1">
    <citation type="submission" date="2018-08" db="EMBL/GenBank/DDBJ databases">
        <authorList>
            <person name="Rossello M."/>
        </authorList>
    </citation>
    <scope>NUCLEOTIDE SEQUENCE [LARGE SCALE GENOMIC DNA]</scope>
    <source>
        <strain evidence="5">cv. Chinese Spring</strain>
    </source>
</reference>
<evidence type="ECO:0000313" key="5">
    <source>
        <dbReference type="EnsemblPlants" id="TraesCS4A02G480000.1.cds1"/>
    </source>
</evidence>
<keyword evidence="2" id="KW-0611">Plant defense</keyword>
<dbReference type="InterPro" id="IPR036388">
    <property type="entry name" value="WH-like_DNA-bd_sf"/>
</dbReference>
<dbReference type="Pfam" id="PF25019">
    <property type="entry name" value="LRR_R13L1-DRL21"/>
    <property type="match status" value="1"/>
</dbReference>
<reference evidence="5" key="2">
    <citation type="submission" date="2018-10" db="UniProtKB">
        <authorList>
            <consortium name="EnsemblPlants"/>
        </authorList>
    </citation>
    <scope>IDENTIFICATION</scope>
</reference>
<dbReference type="Pfam" id="PF23559">
    <property type="entry name" value="WHD_DRP"/>
    <property type="match status" value="1"/>
</dbReference>
<dbReference type="STRING" id="4565.A0A3B6I505"/>
<dbReference type="SUPFAM" id="SSF52058">
    <property type="entry name" value="L domain-like"/>
    <property type="match status" value="2"/>
</dbReference>
<feature type="domain" description="Disease resistance protein winged helix" evidence="3">
    <location>
        <begin position="33"/>
        <end position="99"/>
    </location>
</feature>
<evidence type="ECO:0000256" key="2">
    <source>
        <dbReference type="ARBA" id="ARBA00022821"/>
    </source>
</evidence>
<dbReference type="InterPro" id="IPR032675">
    <property type="entry name" value="LRR_dom_sf"/>
</dbReference>
<keyword evidence="1" id="KW-0433">Leucine-rich repeat</keyword>
<keyword evidence="6" id="KW-1185">Reference proteome</keyword>
<dbReference type="GO" id="GO:0006952">
    <property type="term" value="P:defense response"/>
    <property type="evidence" value="ECO:0007669"/>
    <property type="project" value="UniProtKB-KW"/>
</dbReference>